<evidence type="ECO:0000256" key="2">
    <source>
        <dbReference type="ARBA" id="ARBA00009810"/>
    </source>
</evidence>
<evidence type="ECO:0000313" key="15">
    <source>
        <dbReference type="EMBL" id="MBQ0930957.1"/>
    </source>
</evidence>
<evidence type="ECO:0000256" key="10">
    <source>
        <dbReference type="PROSITE-ProRule" id="PRU01360"/>
    </source>
</evidence>
<comment type="similarity">
    <text evidence="2 10 11">Belongs to the TonB-dependent receptor family.</text>
</comment>
<name>A0A940YE69_9BURK</name>
<dbReference type="EMBL" id="JAGQDD010000006">
    <property type="protein sequence ID" value="MBQ0930957.1"/>
    <property type="molecule type" value="Genomic_DNA"/>
</dbReference>
<keyword evidence="8 15" id="KW-0675">Receptor</keyword>
<keyword evidence="16" id="KW-1185">Reference proteome</keyword>
<dbReference type="Pfam" id="PF07715">
    <property type="entry name" value="Plug"/>
    <property type="match status" value="1"/>
</dbReference>
<dbReference type="InterPro" id="IPR039426">
    <property type="entry name" value="TonB-dep_rcpt-like"/>
</dbReference>
<keyword evidence="12" id="KW-0732">Signal</keyword>
<organism evidence="15 16">
    <name type="scientific">Ideonella alba</name>
    <dbReference type="NCBI Taxonomy" id="2824118"/>
    <lineage>
        <taxon>Bacteria</taxon>
        <taxon>Pseudomonadati</taxon>
        <taxon>Pseudomonadota</taxon>
        <taxon>Betaproteobacteria</taxon>
        <taxon>Burkholderiales</taxon>
        <taxon>Sphaerotilaceae</taxon>
        <taxon>Ideonella</taxon>
    </lineage>
</organism>
<keyword evidence="4 10" id="KW-1134">Transmembrane beta strand</keyword>
<dbReference type="PANTHER" id="PTHR47234">
    <property type="match status" value="1"/>
</dbReference>
<comment type="subcellular location">
    <subcellularLocation>
        <location evidence="1 10">Cell outer membrane</location>
        <topology evidence="1 10">Multi-pass membrane protein</topology>
    </subcellularLocation>
</comment>
<evidence type="ECO:0000256" key="3">
    <source>
        <dbReference type="ARBA" id="ARBA00022448"/>
    </source>
</evidence>
<dbReference type="AlphaFoldDB" id="A0A940YE69"/>
<feature type="domain" description="TonB-dependent receptor-like beta-barrel" evidence="13">
    <location>
        <begin position="382"/>
        <end position="900"/>
    </location>
</feature>
<dbReference type="Gene3D" id="2.40.170.20">
    <property type="entry name" value="TonB-dependent receptor, beta-barrel domain"/>
    <property type="match status" value="1"/>
</dbReference>
<evidence type="ECO:0000256" key="6">
    <source>
        <dbReference type="ARBA" id="ARBA00023077"/>
    </source>
</evidence>
<evidence type="ECO:0000256" key="8">
    <source>
        <dbReference type="ARBA" id="ARBA00023170"/>
    </source>
</evidence>
<gene>
    <name evidence="15" type="ORF">KAK03_10710</name>
</gene>
<dbReference type="GO" id="GO:0009279">
    <property type="term" value="C:cell outer membrane"/>
    <property type="evidence" value="ECO:0007669"/>
    <property type="project" value="UniProtKB-SubCell"/>
</dbReference>
<dbReference type="Pfam" id="PF00593">
    <property type="entry name" value="TonB_dep_Rec_b-barrel"/>
    <property type="match status" value="1"/>
</dbReference>
<dbReference type="InterPro" id="IPR000531">
    <property type="entry name" value="Beta-barrel_TonB"/>
</dbReference>
<dbReference type="PROSITE" id="PS52016">
    <property type="entry name" value="TONB_DEPENDENT_REC_3"/>
    <property type="match status" value="1"/>
</dbReference>
<evidence type="ECO:0000256" key="11">
    <source>
        <dbReference type="RuleBase" id="RU003357"/>
    </source>
</evidence>
<dbReference type="Gene3D" id="2.170.130.10">
    <property type="entry name" value="TonB-dependent receptor, plug domain"/>
    <property type="match status" value="1"/>
</dbReference>
<evidence type="ECO:0000259" key="13">
    <source>
        <dbReference type="Pfam" id="PF00593"/>
    </source>
</evidence>
<dbReference type="SUPFAM" id="SSF56935">
    <property type="entry name" value="Porins"/>
    <property type="match status" value="1"/>
</dbReference>
<evidence type="ECO:0000256" key="12">
    <source>
        <dbReference type="SAM" id="SignalP"/>
    </source>
</evidence>
<keyword evidence="9 10" id="KW-0998">Cell outer membrane</keyword>
<evidence type="ECO:0000256" key="7">
    <source>
        <dbReference type="ARBA" id="ARBA00023136"/>
    </source>
</evidence>
<dbReference type="PANTHER" id="PTHR47234:SF2">
    <property type="entry name" value="TONB-DEPENDENT RECEPTOR"/>
    <property type="match status" value="1"/>
</dbReference>
<evidence type="ECO:0000256" key="1">
    <source>
        <dbReference type="ARBA" id="ARBA00004571"/>
    </source>
</evidence>
<evidence type="ECO:0000259" key="14">
    <source>
        <dbReference type="Pfam" id="PF07715"/>
    </source>
</evidence>
<sequence length="937" mass="100046">MFNRTKLCSSLLVAFGGGVTAFSPMAQAQTAPTDTPTAERVEVTGSRVRRIDAEAAAPVQVVNREQIQQSGVVSIGALLQQLPSIAGAATNPQVNNGGGDGASTISLRGLGSERTLVLLDGRRLGAGFDVNSIPLNLIERVDILKQGAGATYGSDAIGGVVNIITQKNFTGFNAAAQYGVSGKGDAETKNLELTFGTSTDKGHVMAGLNFNKQGLVRSGDRKFSAHALYWYTYDGVVNTLKLGSSSTPQGRISLPASTVLPNGKTAAEQFGCAGSTIRLTRKTGAAGTSLDDFRCYSSATDSYDYQPQNLALTPQERASLFVDASYQASDAVELFATVLHNRTTSGFQIAPLPMVAANDGWATSANNPFGIRFGSTSAGGAAGTNMQVRPVDLGKRQSNNATTLSQMTLGARGAVADSSWTWDLAYTYQGYRQNTGVSGYINGGLLQNALTNDAFNIFNVTADNATGQASLVGLTPFSVGYTNFTSTNERTLDLVMTGDVYKWTPGTIQAAVGATYSKSDLSVKVDELTRYVPPTYNSCLLAAETCGGDTSGTQNVKEVFGELFIPLLKDMPGAKALNLTLGSRLSSYDSFGSTTNSSAKLEYRPVADLMVRGTASQVFRAPTINDRFGATQGTFPTFIDPCQTATGNEPGYSRACQYIPPNSGYDQDNSQILGFLGGNKNLKPEQGKVFTLGFVYDSSLIKGFSVTADYWNYRLDDAITSGDPTTIAKACLNTPSDAFCNRIKRDPGTGQIDNMDLSNLNAGYIKTNGIDVSLRYMLPPTAYGRFRVGLDTSYTKSFKYDLGDGVEQEAAGTLDPSYGNFAKWRISGNVQWGMGPFGVLWTSRYISSTNISNSKDANFCSTATCPTVLVRQGGVTYHDVAVSYSMEKTKTKVIVGVNNVGDKQPPLAYQFQLNGNVDVQTYDTIGRRWFVRLEQAF</sequence>
<reference evidence="15 16" key="1">
    <citation type="submission" date="2021-04" db="EMBL/GenBank/DDBJ databases">
        <title>The genome sequence of Ideonella sp. 3Y2.</title>
        <authorList>
            <person name="Liu Y."/>
        </authorList>
    </citation>
    <scope>NUCLEOTIDE SEQUENCE [LARGE SCALE GENOMIC DNA]</scope>
    <source>
        <strain evidence="15 16">3Y2</strain>
    </source>
</reference>
<evidence type="ECO:0000256" key="4">
    <source>
        <dbReference type="ARBA" id="ARBA00022452"/>
    </source>
</evidence>
<proteinExistence type="inferred from homology"/>
<feature type="signal peptide" evidence="12">
    <location>
        <begin position="1"/>
        <end position="28"/>
    </location>
</feature>
<keyword evidence="6 11" id="KW-0798">TonB box</keyword>
<keyword evidence="5 10" id="KW-0812">Transmembrane</keyword>
<evidence type="ECO:0000256" key="9">
    <source>
        <dbReference type="ARBA" id="ARBA00023237"/>
    </source>
</evidence>
<feature type="chain" id="PRO_5038039172" evidence="12">
    <location>
        <begin position="29"/>
        <end position="937"/>
    </location>
</feature>
<evidence type="ECO:0000256" key="5">
    <source>
        <dbReference type="ARBA" id="ARBA00022692"/>
    </source>
</evidence>
<dbReference type="Proteomes" id="UP000676246">
    <property type="component" value="Unassembled WGS sequence"/>
</dbReference>
<dbReference type="InterPro" id="IPR037066">
    <property type="entry name" value="Plug_dom_sf"/>
</dbReference>
<feature type="domain" description="TonB-dependent receptor plug" evidence="14">
    <location>
        <begin position="54"/>
        <end position="160"/>
    </location>
</feature>
<dbReference type="InterPro" id="IPR036942">
    <property type="entry name" value="Beta-barrel_TonB_sf"/>
</dbReference>
<protein>
    <submittedName>
        <fullName evidence="15">TonB-dependent receptor</fullName>
    </submittedName>
</protein>
<accession>A0A940YE69</accession>
<evidence type="ECO:0000313" key="16">
    <source>
        <dbReference type="Proteomes" id="UP000676246"/>
    </source>
</evidence>
<comment type="caution">
    <text evidence="15">The sequence shown here is derived from an EMBL/GenBank/DDBJ whole genome shotgun (WGS) entry which is preliminary data.</text>
</comment>
<keyword evidence="7 10" id="KW-0472">Membrane</keyword>
<dbReference type="InterPro" id="IPR012910">
    <property type="entry name" value="Plug_dom"/>
</dbReference>
<keyword evidence="3 10" id="KW-0813">Transport</keyword>
<dbReference type="RefSeq" id="WP_210853944.1">
    <property type="nucleotide sequence ID" value="NZ_JAGQDD010000006.1"/>
</dbReference>